<proteinExistence type="predicted"/>
<feature type="domain" description="Pyridoxamine 5'-phosphate oxidase Alr4036 family FMN-binding" evidence="2">
    <location>
        <begin position="25"/>
        <end position="106"/>
    </location>
</feature>
<feature type="region of interest" description="Disordered" evidence="1">
    <location>
        <begin position="135"/>
        <end position="159"/>
    </location>
</feature>
<evidence type="ECO:0000313" key="3">
    <source>
        <dbReference type="EMBL" id="MDO1447437.1"/>
    </source>
</evidence>
<reference evidence="3" key="1">
    <citation type="submission" date="2023-07" db="EMBL/GenBank/DDBJ databases">
        <title>The genome sequence of Rhodocytophaga aerolata KACC 12507.</title>
        <authorList>
            <person name="Zhang X."/>
        </authorList>
    </citation>
    <scope>NUCLEOTIDE SEQUENCE</scope>
    <source>
        <strain evidence="3">KACC 12507</strain>
    </source>
</reference>
<organism evidence="3 4">
    <name type="scientific">Rhodocytophaga aerolata</name>
    <dbReference type="NCBI Taxonomy" id="455078"/>
    <lineage>
        <taxon>Bacteria</taxon>
        <taxon>Pseudomonadati</taxon>
        <taxon>Bacteroidota</taxon>
        <taxon>Cytophagia</taxon>
        <taxon>Cytophagales</taxon>
        <taxon>Rhodocytophagaceae</taxon>
        <taxon>Rhodocytophaga</taxon>
    </lineage>
</organism>
<dbReference type="PANTHER" id="PTHR28243:SF1">
    <property type="entry name" value="PYRIDOXAMINE 5'-PHOSPHATE OXIDASE ALR4036 FAMILY FMN-BINDING DOMAIN-CONTAINING PROTEIN"/>
    <property type="match status" value="1"/>
</dbReference>
<evidence type="ECO:0000313" key="4">
    <source>
        <dbReference type="Proteomes" id="UP001168528"/>
    </source>
</evidence>
<dbReference type="Proteomes" id="UP001168528">
    <property type="component" value="Unassembled WGS sequence"/>
</dbReference>
<comment type="caution">
    <text evidence="3">The sequence shown here is derived from an EMBL/GenBank/DDBJ whole genome shotgun (WGS) entry which is preliminary data.</text>
</comment>
<gene>
    <name evidence="3" type="ORF">Q0590_14305</name>
</gene>
<evidence type="ECO:0000259" key="2">
    <source>
        <dbReference type="Pfam" id="PF12766"/>
    </source>
</evidence>
<dbReference type="RefSeq" id="WP_302038241.1">
    <property type="nucleotide sequence ID" value="NZ_JAUKPO010000007.1"/>
</dbReference>
<dbReference type="InterPro" id="IPR024624">
    <property type="entry name" value="Pyridox_Oxase_Alr4036_FMN-bd"/>
</dbReference>
<evidence type="ECO:0000256" key="1">
    <source>
        <dbReference type="SAM" id="MobiDB-lite"/>
    </source>
</evidence>
<dbReference type="SUPFAM" id="SSF50475">
    <property type="entry name" value="FMN-binding split barrel"/>
    <property type="match status" value="1"/>
</dbReference>
<keyword evidence="4" id="KW-1185">Reference proteome</keyword>
<dbReference type="EMBL" id="JAUKPO010000007">
    <property type="protein sequence ID" value="MDO1447437.1"/>
    <property type="molecule type" value="Genomic_DNA"/>
</dbReference>
<dbReference type="InterPro" id="IPR012349">
    <property type="entry name" value="Split_barrel_FMN-bd"/>
</dbReference>
<accession>A0ABT8R5R1</accession>
<name>A0ABT8R5R1_9BACT</name>
<dbReference type="PANTHER" id="PTHR28243">
    <property type="entry name" value="AGL049CP"/>
    <property type="match status" value="1"/>
</dbReference>
<sequence length="205" mass="22914">MQPSRESPIASLQQLQQQAWAILQTDSQKPGDVFYTGTLGTQSGSGVSLRTVVVREVNALEKTISCYSDKRASKIQEIETNSSVSFLFWDSERKIQLRLSGTATIHTTDILAEGHWQQTSPSNRRSYLAIPAPGSFQSEPTSGLPEGLDTREPTQEESEQGRFNFAVIVTRIQQMDWLHLAKSGHRRAMFRYEAGELAEASWVIP</sequence>
<dbReference type="Gene3D" id="2.30.110.10">
    <property type="entry name" value="Electron Transport, Fmn-binding Protein, Chain A"/>
    <property type="match status" value="1"/>
</dbReference>
<protein>
    <submittedName>
        <fullName evidence="3">Pyridoxamine 5'-phosphate oxidase family protein</fullName>
    </submittedName>
</protein>
<dbReference type="Pfam" id="PF12766">
    <property type="entry name" value="Pyridox_oxase_2"/>
    <property type="match status" value="1"/>
</dbReference>